<dbReference type="AlphaFoldDB" id="A0A9D4WPH5"/>
<protein>
    <recommendedName>
        <fullName evidence="3">Aspartic peptidase DDI1-type domain-containing protein</fullName>
    </recommendedName>
</protein>
<evidence type="ECO:0008006" key="3">
    <source>
        <dbReference type="Google" id="ProtNLM"/>
    </source>
</evidence>
<dbReference type="InterPro" id="IPR021109">
    <property type="entry name" value="Peptidase_aspartic_dom_sf"/>
</dbReference>
<organism evidence="1 2">
    <name type="scientific">Pisum sativum</name>
    <name type="common">Garden pea</name>
    <name type="synonym">Lathyrus oleraceus</name>
    <dbReference type="NCBI Taxonomy" id="3888"/>
    <lineage>
        <taxon>Eukaryota</taxon>
        <taxon>Viridiplantae</taxon>
        <taxon>Streptophyta</taxon>
        <taxon>Embryophyta</taxon>
        <taxon>Tracheophyta</taxon>
        <taxon>Spermatophyta</taxon>
        <taxon>Magnoliopsida</taxon>
        <taxon>eudicotyledons</taxon>
        <taxon>Gunneridae</taxon>
        <taxon>Pentapetalae</taxon>
        <taxon>rosids</taxon>
        <taxon>fabids</taxon>
        <taxon>Fabales</taxon>
        <taxon>Fabaceae</taxon>
        <taxon>Papilionoideae</taxon>
        <taxon>50 kb inversion clade</taxon>
        <taxon>NPAAA clade</taxon>
        <taxon>Hologalegina</taxon>
        <taxon>IRL clade</taxon>
        <taxon>Fabeae</taxon>
        <taxon>Lathyrus</taxon>
    </lineage>
</organism>
<dbReference type="Gene3D" id="2.40.70.10">
    <property type="entry name" value="Acid Proteases"/>
    <property type="match status" value="1"/>
</dbReference>
<dbReference type="PANTHER" id="PTHR33067">
    <property type="entry name" value="RNA-DIRECTED DNA POLYMERASE-RELATED"/>
    <property type="match status" value="1"/>
</dbReference>
<reference evidence="1 2" key="1">
    <citation type="journal article" date="2022" name="Nat. Genet.">
        <title>Improved pea reference genome and pan-genome highlight genomic features and evolutionary characteristics.</title>
        <authorList>
            <person name="Yang T."/>
            <person name="Liu R."/>
            <person name="Luo Y."/>
            <person name="Hu S."/>
            <person name="Wang D."/>
            <person name="Wang C."/>
            <person name="Pandey M.K."/>
            <person name="Ge S."/>
            <person name="Xu Q."/>
            <person name="Li N."/>
            <person name="Li G."/>
            <person name="Huang Y."/>
            <person name="Saxena R.K."/>
            <person name="Ji Y."/>
            <person name="Li M."/>
            <person name="Yan X."/>
            <person name="He Y."/>
            <person name="Liu Y."/>
            <person name="Wang X."/>
            <person name="Xiang C."/>
            <person name="Varshney R.K."/>
            <person name="Ding H."/>
            <person name="Gao S."/>
            <person name="Zong X."/>
        </authorList>
    </citation>
    <scope>NUCLEOTIDE SEQUENCE [LARGE SCALE GENOMIC DNA]</scope>
    <source>
        <strain evidence="1 2">cv. Zhongwan 6</strain>
    </source>
</reference>
<dbReference type="Proteomes" id="UP001058974">
    <property type="component" value="Chromosome 5"/>
</dbReference>
<evidence type="ECO:0000313" key="2">
    <source>
        <dbReference type="Proteomes" id="UP001058974"/>
    </source>
</evidence>
<sequence>MKDQHGKFFKKFLEMFKNLEINITFSEGLDQMPIYAKFMKDIISKEHTIAIKPILLTETCSAILQDMKISVKKKHGGSITIPCTIGDGNFKKELIDLGTSVSLMPLSIYRKLGVEDVLVKIDNFMFLVDFVILEMSEDEEIPLILGIPFLKTGRCMINIEEESMTLKVYDEEIKFDVRNAMK</sequence>
<gene>
    <name evidence="1" type="ORF">KIW84_052125</name>
</gene>
<evidence type="ECO:0000313" key="1">
    <source>
        <dbReference type="EMBL" id="KAI5405228.1"/>
    </source>
</evidence>
<dbReference type="EMBL" id="JAMSHJ010000005">
    <property type="protein sequence ID" value="KAI5405228.1"/>
    <property type="molecule type" value="Genomic_DNA"/>
</dbReference>
<accession>A0A9D4WPH5</accession>
<dbReference type="Gramene" id="Psat05G0212500-T1">
    <property type="protein sequence ID" value="KAI5405228.1"/>
    <property type="gene ID" value="KIW84_052125"/>
</dbReference>
<keyword evidence="2" id="KW-1185">Reference proteome</keyword>
<comment type="caution">
    <text evidence="1">The sequence shown here is derived from an EMBL/GenBank/DDBJ whole genome shotgun (WGS) entry which is preliminary data.</text>
</comment>
<name>A0A9D4WPH5_PEA</name>
<dbReference type="PANTHER" id="PTHR33067:SF9">
    <property type="entry name" value="RNA-DIRECTED DNA POLYMERASE"/>
    <property type="match status" value="1"/>
</dbReference>
<proteinExistence type="predicted"/>